<reference evidence="1 2" key="1">
    <citation type="submission" date="2020-08" db="EMBL/GenBank/DDBJ databases">
        <title>Genomic Encyclopedia of Type Strains, Phase IV (KMG-IV): sequencing the most valuable type-strain genomes for metagenomic binning, comparative biology and taxonomic classification.</title>
        <authorList>
            <person name="Goeker M."/>
        </authorList>
    </citation>
    <scope>NUCLEOTIDE SEQUENCE [LARGE SCALE GENOMIC DNA]</scope>
    <source>
        <strain evidence="1 2">DSM 26287</strain>
    </source>
</reference>
<organism evidence="1 2">
    <name type="scientific">Thalassotalea piscium</name>
    <dbReference type="NCBI Taxonomy" id="1230533"/>
    <lineage>
        <taxon>Bacteria</taxon>
        <taxon>Pseudomonadati</taxon>
        <taxon>Pseudomonadota</taxon>
        <taxon>Gammaproteobacteria</taxon>
        <taxon>Alteromonadales</taxon>
        <taxon>Colwelliaceae</taxon>
        <taxon>Thalassotalea</taxon>
    </lineage>
</organism>
<gene>
    <name evidence="1" type="ORF">HNQ55_001612</name>
</gene>
<dbReference type="EMBL" id="JACHHU010000010">
    <property type="protein sequence ID" value="MBB6543105.1"/>
    <property type="molecule type" value="Genomic_DNA"/>
</dbReference>
<dbReference type="RefSeq" id="WP_184423904.1">
    <property type="nucleotide sequence ID" value="NZ_BAABLB010000028.1"/>
</dbReference>
<comment type="caution">
    <text evidence="1">The sequence shown here is derived from an EMBL/GenBank/DDBJ whole genome shotgun (WGS) entry which is preliminary data.</text>
</comment>
<sequence>MSEFKAIKVGSTTIILNHIESYSFDEKLNITKITMTSGEVFQSQGNITGVIEQLLSISVTHIYKELSI</sequence>
<name>A0A7X0TTH9_9GAMM</name>
<dbReference type="Proteomes" id="UP000537141">
    <property type="component" value="Unassembled WGS sequence"/>
</dbReference>
<evidence type="ECO:0000313" key="1">
    <source>
        <dbReference type="EMBL" id="MBB6543105.1"/>
    </source>
</evidence>
<keyword evidence="2" id="KW-1185">Reference proteome</keyword>
<accession>A0A7X0TTH9</accession>
<protein>
    <submittedName>
        <fullName evidence="1">Uncharacterized protein</fullName>
    </submittedName>
</protein>
<evidence type="ECO:0000313" key="2">
    <source>
        <dbReference type="Proteomes" id="UP000537141"/>
    </source>
</evidence>
<dbReference type="AlphaFoldDB" id="A0A7X0TTH9"/>
<proteinExistence type="predicted"/>